<comment type="caution">
    <text evidence="2">The sequence shown here is derived from an EMBL/GenBank/DDBJ whole genome shotgun (WGS) entry which is preliminary data.</text>
</comment>
<dbReference type="Proteomes" id="UP000530268">
    <property type="component" value="Unassembled WGS sequence"/>
</dbReference>
<name>A0A7W6E4C0_9RHOB</name>
<feature type="chain" id="PRO_5031131232" description="DUF5666 domain-containing protein" evidence="1">
    <location>
        <begin position="19"/>
        <end position="283"/>
    </location>
</feature>
<evidence type="ECO:0000313" key="2">
    <source>
        <dbReference type="EMBL" id="MBB3992457.1"/>
    </source>
</evidence>
<organism evidence="2 3">
    <name type="scientific">Sulfitobacter undariae</name>
    <dbReference type="NCBI Taxonomy" id="1563671"/>
    <lineage>
        <taxon>Bacteria</taxon>
        <taxon>Pseudomonadati</taxon>
        <taxon>Pseudomonadota</taxon>
        <taxon>Alphaproteobacteria</taxon>
        <taxon>Rhodobacterales</taxon>
        <taxon>Roseobacteraceae</taxon>
        <taxon>Sulfitobacter</taxon>
    </lineage>
</organism>
<sequence length="283" mass="29322">MRLLTFLIFVGLAYQAHAQDAPRLAVFGVVETVNPLVVAGREILLPEGVRILSPLGPSGAVQLGDTLAIAATLSNGTLVATRVLEVFPIVGPVATVTEGTATVMGTAVHVPPKAVVKKRQWVAVSGLWSGEKVITTNLRSVDWDGYGQLAGAIDRVEGTEPVKIGGTTINGARVPQDGFGNDIWTFSGAPEGTALGMRLMSKGVFGGKVDLTLWQGYASLPIASQTYMIHGSGIIGTAKDASMPQAGSLITRCVLDGRVVYAAPIGLEAAYDALGCATTLPAD</sequence>
<gene>
    <name evidence="2" type="ORF">GGR95_000076</name>
</gene>
<dbReference type="EMBL" id="JACIEI010000001">
    <property type="protein sequence ID" value="MBB3992457.1"/>
    <property type="molecule type" value="Genomic_DNA"/>
</dbReference>
<feature type="signal peptide" evidence="1">
    <location>
        <begin position="1"/>
        <end position="18"/>
    </location>
</feature>
<keyword evidence="3" id="KW-1185">Reference proteome</keyword>
<dbReference type="RefSeq" id="WP_184561639.1">
    <property type="nucleotide sequence ID" value="NZ_JACIEI010000001.1"/>
</dbReference>
<evidence type="ECO:0000256" key="1">
    <source>
        <dbReference type="SAM" id="SignalP"/>
    </source>
</evidence>
<evidence type="ECO:0008006" key="4">
    <source>
        <dbReference type="Google" id="ProtNLM"/>
    </source>
</evidence>
<keyword evidence="1" id="KW-0732">Signal</keyword>
<protein>
    <recommendedName>
        <fullName evidence="4">DUF5666 domain-containing protein</fullName>
    </recommendedName>
</protein>
<evidence type="ECO:0000313" key="3">
    <source>
        <dbReference type="Proteomes" id="UP000530268"/>
    </source>
</evidence>
<dbReference type="AlphaFoldDB" id="A0A7W6E4C0"/>
<proteinExistence type="predicted"/>
<reference evidence="2 3" key="1">
    <citation type="submission" date="2020-08" db="EMBL/GenBank/DDBJ databases">
        <title>Genomic Encyclopedia of Type Strains, Phase IV (KMG-IV): sequencing the most valuable type-strain genomes for metagenomic binning, comparative biology and taxonomic classification.</title>
        <authorList>
            <person name="Goeker M."/>
        </authorList>
    </citation>
    <scope>NUCLEOTIDE SEQUENCE [LARGE SCALE GENOMIC DNA]</scope>
    <source>
        <strain evidence="2 3">DSM 102234</strain>
    </source>
</reference>
<accession>A0A7W6E4C0</accession>